<organism evidence="1 2">
    <name type="scientific">Actinoplanes awajinensis subsp. mycoplanecinus</name>
    <dbReference type="NCBI Taxonomy" id="135947"/>
    <lineage>
        <taxon>Bacteria</taxon>
        <taxon>Bacillati</taxon>
        <taxon>Actinomycetota</taxon>
        <taxon>Actinomycetes</taxon>
        <taxon>Micromonosporales</taxon>
        <taxon>Micromonosporaceae</taxon>
        <taxon>Actinoplanes</taxon>
    </lineage>
</organism>
<evidence type="ECO:0000313" key="1">
    <source>
        <dbReference type="EMBL" id="KUL41520.1"/>
    </source>
</evidence>
<dbReference type="GO" id="GO:0019441">
    <property type="term" value="P:L-tryptophan catabolic process to kynurenine"/>
    <property type="evidence" value="ECO:0007669"/>
    <property type="project" value="InterPro"/>
</dbReference>
<accession>A0A0X3V9V8</accession>
<dbReference type="EMBL" id="LLZH01000013">
    <property type="protein sequence ID" value="KUL41520.1"/>
    <property type="molecule type" value="Genomic_DNA"/>
</dbReference>
<dbReference type="PANTHER" id="PTHR31118:SF32">
    <property type="entry name" value="KYNURENINE FORMAMIDASE"/>
    <property type="match status" value="1"/>
</dbReference>
<protein>
    <submittedName>
        <fullName evidence="1">Cyclase</fullName>
    </submittedName>
</protein>
<dbReference type="InterPro" id="IPR007325">
    <property type="entry name" value="KFase/CYL"/>
</dbReference>
<dbReference type="Pfam" id="PF04199">
    <property type="entry name" value="Cyclase"/>
    <property type="match status" value="1"/>
</dbReference>
<gene>
    <name evidence="1" type="ORF">ADL15_04540</name>
</gene>
<dbReference type="Gene3D" id="3.50.30.50">
    <property type="entry name" value="Putative cyclase"/>
    <property type="match status" value="1"/>
</dbReference>
<dbReference type="OrthoDB" id="7067800at2"/>
<dbReference type="InterPro" id="IPR037175">
    <property type="entry name" value="KFase_sf"/>
</dbReference>
<dbReference type="SUPFAM" id="SSF102198">
    <property type="entry name" value="Putative cyclase"/>
    <property type="match status" value="1"/>
</dbReference>
<dbReference type="Proteomes" id="UP000053244">
    <property type="component" value="Unassembled WGS sequence"/>
</dbReference>
<keyword evidence="2" id="KW-1185">Reference proteome</keyword>
<dbReference type="PANTHER" id="PTHR31118">
    <property type="entry name" value="CYCLASE-LIKE PROTEIN 2"/>
    <property type="match status" value="1"/>
</dbReference>
<dbReference type="RefSeq" id="WP_067685300.1">
    <property type="nucleotide sequence ID" value="NZ_LLZH01000013.1"/>
</dbReference>
<evidence type="ECO:0000313" key="2">
    <source>
        <dbReference type="Proteomes" id="UP000053244"/>
    </source>
</evidence>
<name>A0A0X3V9V8_9ACTN</name>
<reference evidence="1 2" key="1">
    <citation type="submission" date="2015-10" db="EMBL/GenBank/DDBJ databases">
        <authorList>
            <person name="Gilbert D.G."/>
        </authorList>
    </citation>
    <scope>NUCLEOTIDE SEQUENCE [LARGE SCALE GENOMIC DNA]</scope>
    <source>
        <strain evidence="1 2">NRRL B-16712</strain>
    </source>
</reference>
<comment type="caution">
    <text evidence="1">The sequence shown here is derived from an EMBL/GenBank/DDBJ whole genome shotgun (WGS) entry which is preliminary data.</text>
</comment>
<sequence length="219" mass="23594">MSHIVDLSHLIEAGMVTYPGLPGPVISDHLSRAASRDRYPVGTEFQIGAVTLIANTGTYLDTPFHRYPEGVDLSGIDLDRLADVPGVVIDATGAGRAVGPELFDGIDVTGRAVLIHTGWDRHWRTSEYGAAEHPFVTAALVDWLIGQRPALVGIDSVNIDDMADMTRPAHTGLLGAGIPVVEHLHNLHELLNRDFRFHAAPVPIAGMGSFPIRAYAVTR</sequence>
<dbReference type="AlphaFoldDB" id="A0A0X3V9V8"/>
<dbReference type="GO" id="GO:0004061">
    <property type="term" value="F:arylformamidase activity"/>
    <property type="evidence" value="ECO:0007669"/>
    <property type="project" value="InterPro"/>
</dbReference>
<proteinExistence type="predicted"/>